<evidence type="ECO:0000313" key="3">
    <source>
        <dbReference type="Proteomes" id="UP000295818"/>
    </source>
</evidence>
<comment type="caution">
    <text evidence="2">The sequence shown here is derived from an EMBL/GenBank/DDBJ whole genome shotgun (WGS) entry which is preliminary data.</text>
</comment>
<keyword evidence="2" id="KW-0489">Methyltransferase</keyword>
<dbReference type="CDD" id="cd02440">
    <property type="entry name" value="AdoMet_MTases"/>
    <property type="match status" value="1"/>
</dbReference>
<proteinExistence type="predicted"/>
<accession>A0ABY2BNZ9</accession>
<dbReference type="Pfam" id="PF13649">
    <property type="entry name" value="Methyltransf_25"/>
    <property type="match status" value="1"/>
</dbReference>
<dbReference type="EMBL" id="SLWM01000005">
    <property type="protein sequence ID" value="TCO24434.1"/>
    <property type="molecule type" value="Genomic_DNA"/>
</dbReference>
<keyword evidence="3" id="KW-1185">Reference proteome</keyword>
<gene>
    <name evidence="2" type="ORF">EV644_105468</name>
</gene>
<feature type="domain" description="Methyltransferase" evidence="1">
    <location>
        <begin position="20"/>
        <end position="118"/>
    </location>
</feature>
<dbReference type="PANTHER" id="PTHR43591">
    <property type="entry name" value="METHYLTRANSFERASE"/>
    <property type="match status" value="1"/>
</dbReference>
<protein>
    <submittedName>
        <fullName evidence="2">Methyltransferase family protein</fullName>
    </submittedName>
</protein>
<evidence type="ECO:0000259" key="1">
    <source>
        <dbReference type="Pfam" id="PF13649"/>
    </source>
</evidence>
<dbReference type="Gene3D" id="3.40.50.150">
    <property type="entry name" value="Vaccinia Virus protein VP39"/>
    <property type="match status" value="1"/>
</dbReference>
<dbReference type="GO" id="GO:0032259">
    <property type="term" value="P:methylation"/>
    <property type="evidence" value="ECO:0007669"/>
    <property type="project" value="UniProtKB-KW"/>
</dbReference>
<sequence length="248" mass="27548">MLDYIERLSESSLAASRLRVVDLACGPGSITRRVLDRFPSAGVVALDIDPLLLELARDAFAGDARVEVVTRQLAEADWWKDLGGEFDAVLTATAMHWLPPCALSGVYAGVARLLRPGGLFANADHLPLADPVLRDAADGLHADYLRETFAAGVESCDEWYERAYADPRYEGWWEVRREVFAHWSGDLLEPEEWHLALLRRSGFERAGVVWRRGNDALLIALRGLSAQAMVDDLLDETRRPDVTLEPPG</sequence>
<dbReference type="InterPro" id="IPR041698">
    <property type="entry name" value="Methyltransf_25"/>
</dbReference>
<keyword evidence="2" id="KW-0808">Transferase</keyword>
<dbReference type="GO" id="GO:0008168">
    <property type="term" value="F:methyltransferase activity"/>
    <property type="evidence" value="ECO:0007669"/>
    <property type="project" value="UniProtKB-KW"/>
</dbReference>
<reference evidence="2 3" key="1">
    <citation type="journal article" date="2015" name="Stand. Genomic Sci.">
        <title>Genomic Encyclopedia of Bacterial and Archaeal Type Strains, Phase III: the genomes of soil and plant-associated and newly described type strains.</title>
        <authorList>
            <person name="Whitman W.B."/>
            <person name="Woyke T."/>
            <person name="Klenk H.P."/>
            <person name="Zhou Y."/>
            <person name="Lilburn T.G."/>
            <person name="Beck B.J."/>
            <person name="De Vos P."/>
            <person name="Vandamme P."/>
            <person name="Eisen J.A."/>
            <person name="Garrity G."/>
            <person name="Hugenholtz P."/>
            <person name="Kyrpides N.C."/>
        </authorList>
    </citation>
    <scope>NUCLEOTIDE SEQUENCE [LARGE SCALE GENOMIC DNA]</scope>
    <source>
        <strain evidence="2 3">VKM Ac-2538</strain>
    </source>
</reference>
<name>A0ABY2BNZ9_9ACTN</name>
<evidence type="ECO:0000313" key="2">
    <source>
        <dbReference type="EMBL" id="TCO24434.1"/>
    </source>
</evidence>
<dbReference type="SUPFAM" id="SSF53335">
    <property type="entry name" value="S-adenosyl-L-methionine-dependent methyltransferases"/>
    <property type="match status" value="1"/>
</dbReference>
<dbReference type="Proteomes" id="UP000295818">
    <property type="component" value="Unassembled WGS sequence"/>
</dbReference>
<dbReference type="InterPro" id="IPR029063">
    <property type="entry name" value="SAM-dependent_MTases_sf"/>
</dbReference>
<organism evidence="2 3">
    <name type="scientific">Kribbella orskensis</name>
    <dbReference type="NCBI Taxonomy" id="2512216"/>
    <lineage>
        <taxon>Bacteria</taxon>
        <taxon>Bacillati</taxon>
        <taxon>Actinomycetota</taxon>
        <taxon>Actinomycetes</taxon>
        <taxon>Propionibacteriales</taxon>
        <taxon>Kribbellaceae</taxon>
        <taxon>Kribbella</taxon>
    </lineage>
</organism>